<dbReference type="GO" id="GO:0008270">
    <property type="term" value="F:zinc ion binding"/>
    <property type="evidence" value="ECO:0007669"/>
    <property type="project" value="UniProtKB-KW"/>
</dbReference>
<feature type="non-terminal residue" evidence="4">
    <location>
        <position position="120"/>
    </location>
</feature>
<name>A0A1E1WD23_PECGO</name>
<gene>
    <name evidence="4" type="ORF">g.15416</name>
</gene>
<dbReference type="InterPro" id="IPR011011">
    <property type="entry name" value="Znf_FYVE_PHD"/>
</dbReference>
<dbReference type="PROSITE" id="PS01359">
    <property type="entry name" value="ZF_PHD_1"/>
    <property type="match status" value="1"/>
</dbReference>
<dbReference type="InterPro" id="IPR013083">
    <property type="entry name" value="Znf_RING/FYVE/PHD"/>
</dbReference>
<organism evidence="4">
    <name type="scientific">Pectinophora gossypiella</name>
    <name type="common">Cotton pink bollworm</name>
    <name type="synonym">Depressaria gossypiella</name>
    <dbReference type="NCBI Taxonomy" id="13191"/>
    <lineage>
        <taxon>Eukaryota</taxon>
        <taxon>Metazoa</taxon>
        <taxon>Ecdysozoa</taxon>
        <taxon>Arthropoda</taxon>
        <taxon>Hexapoda</taxon>
        <taxon>Insecta</taxon>
        <taxon>Pterygota</taxon>
        <taxon>Neoptera</taxon>
        <taxon>Endopterygota</taxon>
        <taxon>Lepidoptera</taxon>
        <taxon>Glossata</taxon>
        <taxon>Ditrysia</taxon>
        <taxon>Gelechioidea</taxon>
        <taxon>Gelechiidae</taxon>
        <taxon>Apatetrinae</taxon>
        <taxon>Pectinophora</taxon>
    </lineage>
</organism>
<reference evidence="4" key="1">
    <citation type="submission" date="2015-09" db="EMBL/GenBank/DDBJ databases">
        <title>De novo assembly of Pectinophora gossypiella (Pink Bollworm) gut transcriptome.</title>
        <authorList>
            <person name="Tassone E.E."/>
        </authorList>
    </citation>
    <scope>NUCLEOTIDE SEQUENCE</scope>
</reference>
<accession>A0A1E1WD23</accession>
<keyword evidence="2" id="KW-0863">Zinc-finger</keyword>
<dbReference type="InterPro" id="IPR019786">
    <property type="entry name" value="Zinc_finger_PHD-type_CS"/>
</dbReference>
<sequence>MNCIACKKPANVSGRITCCCCKGNYHYQCLNISHSQYIANAQKYDISWTCPECLNISKRAPRNDSTPARNIHSTPNTSYNDSENSIMGDTLINNSHIIPTTNTLITAPLNSKELNSLLDT</sequence>
<evidence type="ECO:0008006" key="5">
    <source>
        <dbReference type="Google" id="ProtNLM"/>
    </source>
</evidence>
<evidence type="ECO:0000313" key="4">
    <source>
        <dbReference type="EMBL" id="JAT84884.1"/>
    </source>
</evidence>
<protein>
    <recommendedName>
        <fullName evidence="5">PHD-type domain-containing protein</fullName>
    </recommendedName>
</protein>
<evidence type="ECO:0000256" key="1">
    <source>
        <dbReference type="ARBA" id="ARBA00022723"/>
    </source>
</evidence>
<evidence type="ECO:0000256" key="2">
    <source>
        <dbReference type="ARBA" id="ARBA00022771"/>
    </source>
</evidence>
<keyword evidence="1" id="KW-0479">Metal-binding</keyword>
<dbReference type="Gene3D" id="3.30.40.10">
    <property type="entry name" value="Zinc/RING finger domain, C3HC4 (zinc finger)"/>
    <property type="match status" value="1"/>
</dbReference>
<dbReference type="EMBL" id="GDQN01006170">
    <property type="protein sequence ID" value="JAT84884.1"/>
    <property type="molecule type" value="Transcribed_RNA"/>
</dbReference>
<proteinExistence type="predicted"/>
<evidence type="ECO:0000256" key="3">
    <source>
        <dbReference type="ARBA" id="ARBA00022833"/>
    </source>
</evidence>
<dbReference type="SUPFAM" id="SSF57903">
    <property type="entry name" value="FYVE/PHD zinc finger"/>
    <property type="match status" value="1"/>
</dbReference>
<keyword evidence="3" id="KW-0862">Zinc</keyword>
<dbReference type="AlphaFoldDB" id="A0A1E1WD23"/>